<accession>A0A5J4W1F4</accession>
<evidence type="ECO:0000313" key="2">
    <source>
        <dbReference type="Proteomes" id="UP000324800"/>
    </source>
</evidence>
<sequence length="74" mass="8892">MQFLDRQNLLRGIFVTRRPLNDRIYAVQLYHYNGSANEARQHWISEDDPTARFIQCWADHFHELSNVNDSSRQE</sequence>
<gene>
    <name evidence="1" type="ORF">EZS28_016115</name>
</gene>
<proteinExistence type="predicted"/>
<evidence type="ECO:0000313" key="1">
    <source>
        <dbReference type="EMBL" id="KAA6388356.1"/>
    </source>
</evidence>
<reference evidence="1 2" key="1">
    <citation type="submission" date="2019-03" db="EMBL/GenBank/DDBJ databases">
        <title>Single cell metagenomics reveals metabolic interactions within the superorganism composed of flagellate Streblomastix strix and complex community of Bacteroidetes bacteria on its surface.</title>
        <authorList>
            <person name="Treitli S.C."/>
            <person name="Kolisko M."/>
            <person name="Husnik F."/>
            <person name="Keeling P."/>
            <person name="Hampl V."/>
        </authorList>
    </citation>
    <scope>NUCLEOTIDE SEQUENCE [LARGE SCALE GENOMIC DNA]</scope>
    <source>
        <strain evidence="1">ST1C</strain>
    </source>
</reference>
<name>A0A5J4W1F4_9EUKA</name>
<organism evidence="1 2">
    <name type="scientific">Streblomastix strix</name>
    <dbReference type="NCBI Taxonomy" id="222440"/>
    <lineage>
        <taxon>Eukaryota</taxon>
        <taxon>Metamonada</taxon>
        <taxon>Preaxostyla</taxon>
        <taxon>Oxymonadida</taxon>
        <taxon>Streblomastigidae</taxon>
        <taxon>Streblomastix</taxon>
    </lineage>
</organism>
<dbReference type="Proteomes" id="UP000324800">
    <property type="component" value="Unassembled WGS sequence"/>
</dbReference>
<dbReference type="EMBL" id="SNRW01004019">
    <property type="protein sequence ID" value="KAA6388356.1"/>
    <property type="molecule type" value="Genomic_DNA"/>
</dbReference>
<dbReference type="AlphaFoldDB" id="A0A5J4W1F4"/>
<comment type="caution">
    <text evidence="1">The sequence shown here is derived from an EMBL/GenBank/DDBJ whole genome shotgun (WGS) entry which is preliminary data.</text>
</comment>
<protein>
    <submittedName>
        <fullName evidence="1">Uncharacterized protein</fullName>
    </submittedName>
</protein>